<dbReference type="Pfam" id="PF00571">
    <property type="entry name" value="CBS"/>
    <property type="match status" value="1"/>
</dbReference>
<comment type="subunit">
    <text evidence="6">Homotetramer.</text>
</comment>
<evidence type="ECO:0000313" key="27">
    <source>
        <dbReference type="EMBL" id="KAK7491019.1"/>
    </source>
</evidence>
<dbReference type="Pfam" id="PF00291">
    <property type="entry name" value="PALP"/>
    <property type="match status" value="1"/>
</dbReference>
<comment type="subcellular location">
    <subcellularLocation>
        <location evidence="3">Cytoplasm</location>
    </subcellularLocation>
    <subcellularLocation>
        <location evidence="2">Nucleus</location>
    </subcellularLocation>
</comment>
<dbReference type="SUPFAM" id="SSF53686">
    <property type="entry name" value="Tryptophan synthase beta subunit-like PLP-dependent enzymes"/>
    <property type="match status" value="1"/>
</dbReference>
<evidence type="ECO:0000256" key="3">
    <source>
        <dbReference type="ARBA" id="ARBA00004496"/>
    </source>
</evidence>
<dbReference type="Gene3D" id="3.40.50.1100">
    <property type="match status" value="2"/>
</dbReference>
<dbReference type="GO" id="GO:0005737">
    <property type="term" value="C:cytoplasm"/>
    <property type="evidence" value="ECO:0007669"/>
    <property type="project" value="UniProtKB-SubCell"/>
</dbReference>
<dbReference type="GO" id="GO:0005634">
    <property type="term" value="C:nucleus"/>
    <property type="evidence" value="ECO:0007669"/>
    <property type="project" value="UniProtKB-SubCell"/>
</dbReference>
<comment type="pathway">
    <text evidence="4">Amino-acid biosynthesis; L-cysteine biosynthesis; L-cysteine from L-homocysteine and L-serine: step 1/2.</text>
</comment>
<dbReference type="SMART" id="SM00116">
    <property type="entry name" value="CBS"/>
    <property type="match status" value="2"/>
</dbReference>
<evidence type="ECO:0000256" key="6">
    <source>
        <dbReference type="ARBA" id="ARBA00011881"/>
    </source>
</evidence>
<dbReference type="SUPFAM" id="SSF54631">
    <property type="entry name" value="CBS-domain pair"/>
    <property type="match status" value="1"/>
</dbReference>
<comment type="similarity">
    <text evidence="5 25">Belongs to the cysteine synthase/cystathionine beta-synthase family.</text>
</comment>
<dbReference type="EC" id="4.2.1.22" evidence="7 25"/>
<reference evidence="27 28" key="1">
    <citation type="journal article" date="2023" name="Sci. Data">
        <title>Genome assembly of the Korean intertidal mud-creeper Batillaria attramentaria.</title>
        <authorList>
            <person name="Patra A.K."/>
            <person name="Ho P.T."/>
            <person name="Jun S."/>
            <person name="Lee S.J."/>
            <person name="Kim Y."/>
            <person name="Won Y.J."/>
        </authorList>
    </citation>
    <scope>NUCLEOTIDE SEQUENCE [LARGE SCALE GENOMIC DNA]</scope>
    <source>
        <strain evidence="27">Wonlab-2016</strain>
    </source>
</reference>
<evidence type="ECO:0000256" key="7">
    <source>
        <dbReference type="ARBA" id="ARBA00012041"/>
    </source>
</evidence>
<dbReference type="GO" id="GO:0019343">
    <property type="term" value="P:cysteine biosynthetic process via cystathionine"/>
    <property type="evidence" value="ECO:0007669"/>
    <property type="project" value="UniProtKB-UniRule"/>
</dbReference>
<evidence type="ECO:0000256" key="13">
    <source>
        <dbReference type="ARBA" id="ARBA00022723"/>
    </source>
</evidence>
<keyword evidence="20" id="KW-0539">Nucleus</keyword>
<dbReference type="NCBIfam" id="TIGR01137">
    <property type="entry name" value="cysta_beta"/>
    <property type="match status" value="1"/>
</dbReference>
<evidence type="ECO:0000256" key="16">
    <source>
        <dbReference type="ARBA" id="ARBA00023004"/>
    </source>
</evidence>
<dbReference type="InterPro" id="IPR050214">
    <property type="entry name" value="Cys_Synth/Cystath_Beta-Synth"/>
</dbReference>
<evidence type="ECO:0000256" key="15">
    <source>
        <dbReference type="ARBA" id="ARBA00022898"/>
    </source>
</evidence>
<name>A0ABD0KVV5_9CAEN</name>
<evidence type="ECO:0000256" key="4">
    <source>
        <dbReference type="ARBA" id="ARBA00005003"/>
    </source>
</evidence>
<keyword evidence="17 24" id="KW-0129">CBS domain</keyword>
<dbReference type="GO" id="GO:0004122">
    <property type="term" value="F:cystathionine beta-synthase activity"/>
    <property type="evidence" value="ECO:0007669"/>
    <property type="project" value="UniProtKB-UniRule"/>
</dbReference>
<keyword evidence="13" id="KW-0479">Metal-binding</keyword>
<dbReference type="InterPro" id="IPR005857">
    <property type="entry name" value="Cysta_beta_synth"/>
</dbReference>
<evidence type="ECO:0000256" key="17">
    <source>
        <dbReference type="ARBA" id="ARBA00023122"/>
    </source>
</evidence>
<keyword evidence="15 25" id="KW-0663">Pyridoxal phosphate</keyword>
<dbReference type="PROSITE" id="PS51371">
    <property type="entry name" value="CBS"/>
    <property type="match status" value="1"/>
</dbReference>
<comment type="function">
    <text evidence="22">Hydro-lyase catalyzing the first step of the transsulfuration pathway, where the hydroxyl group of L-serine is displaced by L-homocysteine in a beta-replacement reaction to form L-cystathionine, the precursor of L-cysteine. This catabolic route allows the elimination of L-methionine and the toxic metabolite L-homocysteine. Also involved in the production of hydrogen sulfide, a gasotransmitter with signaling and cytoprotective effects on neurons.</text>
</comment>
<dbReference type="PANTHER" id="PTHR10314">
    <property type="entry name" value="CYSTATHIONINE BETA-SYNTHASE"/>
    <property type="match status" value="1"/>
</dbReference>
<proteinExistence type="inferred from homology"/>
<comment type="caution">
    <text evidence="27">The sequence shown here is derived from an EMBL/GenBank/DDBJ whole genome shotgun (WGS) entry which is preliminary data.</text>
</comment>
<evidence type="ECO:0000256" key="12">
    <source>
        <dbReference type="ARBA" id="ARBA00022617"/>
    </source>
</evidence>
<dbReference type="InterPro" id="IPR046342">
    <property type="entry name" value="CBS_dom_sf"/>
</dbReference>
<evidence type="ECO:0000256" key="22">
    <source>
        <dbReference type="ARBA" id="ARBA00045425"/>
    </source>
</evidence>
<dbReference type="InterPro" id="IPR000644">
    <property type="entry name" value="CBS_dom"/>
</dbReference>
<feature type="domain" description="CBS" evidence="26">
    <location>
        <begin position="385"/>
        <end position="443"/>
    </location>
</feature>
<keyword evidence="14" id="KW-0832">Ubl conjugation</keyword>
<evidence type="ECO:0000256" key="21">
    <source>
        <dbReference type="ARBA" id="ARBA00026192"/>
    </source>
</evidence>
<evidence type="ECO:0000256" key="9">
    <source>
        <dbReference type="ARBA" id="ARBA00022499"/>
    </source>
</evidence>
<evidence type="ECO:0000256" key="2">
    <source>
        <dbReference type="ARBA" id="ARBA00004123"/>
    </source>
</evidence>
<keyword evidence="11 25" id="KW-0028">Amino-acid biosynthesis</keyword>
<evidence type="ECO:0000256" key="11">
    <source>
        <dbReference type="ARBA" id="ARBA00022605"/>
    </source>
</evidence>
<dbReference type="GO" id="GO:0046872">
    <property type="term" value="F:metal ion binding"/>
    <property type="evidence" value="ECO:0007669"/>
    <property type="project" value="UniProtKB-KW"/>
</dbReference>
<dbReference type="FunFam" id="3.40.50.1100:FF:000118">
    <property type="entry name" value="Related to CYS4-cystathionine beta-synthase"/>
    <property type="match status" value="1"/>
</dbReference>
<evidence type="ECO:0000256" key="10">
    <source>
        <dbReference type="ARBA" id="ARBA00022553"/>
    </source>
</evidence>
<dbReference type="Gene3D" id="3.10.580.10">
    <property type="entry name" value="CBS-domain"/>
    <property type="match status" value="1"/>
</dbReference>
<comment type="cofactor">
    <cofactor evidence="1 25">
        <name>pyridoxal 5'-phosphate</name>
        <dbReference type="ChEBI" id="CHEBI:597326"/>
    </cofactor>
</comment>
<organism evidence="27 28">
    <name type="scientific">Batillaria attramentaria</name>
    <dbReference type="NCBI Taxonomy" id="370345"/>
    <lineage>
        <taxon>Eukaryota</taxon>
        <taxon>Metazoa</taxon>
        <taxon>Spiralia</taxon>
        <taxon>Lophotrochozoa</taxon>
        <taxon>Mollusca</taxon>
        <taxon>Gastropoda</taxon>
        <taxon>Caenogastropoda</taxon>
        <taxon>Sorbeoconcha</taxon>
        <taxon>Cerithioidea</taxon>
        <taxon>Batillariidae</taxon>
        <taxon>Batillaria</taxon>
    </lineage>
</organism>
<keyword evidence="9" id="KW-1017">Isopeptide bond</keyword>
<dbReference type="EMBL" id="JACVVK020000120">
    <property type="protein sequence ID" value="KAK7491019.1"/>
    <property type="molecule type" value="Genomic_DNA"/>
</dbReference>
<dbReference type="CDD" id="cd04608">
    <property type="entry name" value="CBS_pair_CBS"/>
    <property type="match status" value="1"/>
</dbReference>
<evidence type="ECO:0000256" key="24">
    <source>
        <dbReference type="PROSITE-ProRule" id="PRU00703"/>
    </source>
</evidence>
<keyword evidence="8" id="KW-0963">Cytoplasm</keyword>
<dbReference type="CDD" id="cd01561">
    <property type="entry name" value="CBS_like"/>
    <property type="match status" value="1"/>
</dbReference>
<dbReference type="FunFam" id="3.10.580.10:FF:000014">
    <property type="entry name" value="Cystathionine beta-synthase"/>
    <property type="match status" value="1"/>
</dbReference>
<evidence type="ECO:0000256" key="25">
    <source>
        <dbReference type="RuleBase" id="RU361204"/>
    </source>
</evidence>
<evidence type="ECO:0000256" key="20">
    <source>
        <dbReference type="ARBA" id="ARBA00023242"/>
    </source>
</evidence>
<evidence type="ECO:0000259" key="26">
    <source>
        <dbReference type="PROSITE" id="PS51371"/>
    </source>
</evidence>
<evidence type="ECO:0000256" key="19">
    <source>
        <dbReference type="ARBA" id="ARBA00023239"/>
    </source>
</evidence>
<dbReference type="GO" id="GO:0006535">
    <property type="term" value="P:cysteine biosynthetic process from serine"/>
    <property type="evidence" value="ECO:0007669"/>
    <property type="project" value="UniProtKB-UniRule"/>
</dbReference>
<evidence type="ECO:0000256" key="1">
    <source>
        <dbReference type="ARBA" id="ARBA00001933"/>
    </source>
</evidence>
<evidence type="ECO:0000313" key="28">
    <source>
        <dbReference type="Proteomes" id="UP001519460"/>
    </source>
</evidence>
<keyword evidence="16" id="KW-0408">Iron</keyword>
<dbReference type="FunFam" id="3.40.50.1100:FF:000003">
    <property type="entry name" value="Cystathionine beta-synthase"/>
    <property type="match status" value="1"/>
</dbReference>
<evidence type="ECO:0000256" key="5">
    <source>
        <dbReference type="ARBA" id="ARBA00007103"/>
    </source>
</evidence>
<evidence type="ECO:0000256" key="23">
    <source>
        <dbReference type="ARBA" id="ARBA00047490"/>
    </source>
</evidence>
<sequence length="519" mass="57584">MSELNGGSESPFRQWKRPDLPSKCTYKLGMSLDESPHRHVPVTPKPKIMPNILHNIGNTPLVRINRITEKDGIECEVLAKCEFFNSGGSVKDRIGLRMVEDAEAKKIIKPGDVLIEPTSGNTGIGLALAAAVKGYRCIIVMPEKMSMEKVDVLRALGAEIVRTPTAAAFDSPESHIGVARRLMEEIPNSHILDQYRNASNPLAHYDGTAEEILQACDNNVDMVVLGAGTGGTLTGVARKIKDRCPKCKIIGVDPVGSIIAEPDELNKSDTTFYEVEGVGYDFVPTVCERKYVDKWYKSRDKESFTMARRMIRGSCGSAMYCALQACKDFGLKKGQRCVVILPDSVRNYMTKFLSDDWMSQRDFLEVENVTATKEWWWNLRVSALELQAPLTVTPSVTLQDSLDLLNKEGFDQVPVVDESGAILGMVTVGNILAQMVKNKVKPSDPVSKIMYKQFKMVKMDVTLGQLSRMLDTDHFVLVVHDQRQSDTGSLGSMEKKQMIFGIATRIDLLNFIASHEGSQ</sequence>
<evidence type="ECO:0000256" key="8">
    <source>
        <dbReference type="ARBA" id="ARBA00022490"/>
    </source>
</evidence>
<dbReference type="InterPro" id="IPR036052">
    <property type="entry name" value="TrpB-like_PALP_sf"/>
</dbReference>
<keyword evidence="10" id="KW-0597">Phosphoprotein</keyword>
<dbReference type="AlphaFoldDB" id="A0ABD0KVV5"/>
<dbReference type="Proteomes" id="UP001519460">
    <property type="component" value="Unassembled WGS sequence"/>
</dbReference>
<keyword evidence="12" id="KW-0349">Heme</keyword>
<keyword evidence="19 25" id="KW-0456">Lyase</keyword>
<evidence type="ECO:0000256" key="14">
    <source>
        <dbReference type="ARBA" id="ARBA00022843"/>
    </source>
</evidence>
<dbReference type="InterPro" id="IPR046353">
    <property type="entry name" value="CBS_C"/>
</dbReference>
<dbReference type="GO" id="GO:0050667">
    <property type="term" value="P:homocysteine metabolic process"/>
    <property type="evidence" value="ECO:0007669"/>
    <property type="project" value="UniProtKB-ARBA"/>
</dbReference>
<keyword evidence="28" id="KW-1185">Reference proteome</keyword>
<dbReference type="InterPro" id="IPR001926">
    <property type="entry name" value="TrpB-like_PALP"/>
</dbReference>
<evidence type="ECO:0000256" key="18">
    <source>
        <dbReference type="ARBA" id="ARBA00023192"/>
    </source>
</evidence>
<protein>
    <recommendedName>
        <fullName evidence="21 25">Cystathionine beta-synthase</fullName>
        <ecNumber evidence="7 25">4.2.1.22</ecNumber>
    </recommendedName>
</protein>
<accession>A0ABD0KVV5</accession>
<gene>
    <name evidence="27" type="ORF">BaRGS_00017715</name>
</gene>
<keyword evidence="18 25" id="KW-0198">Cysteine biosynthesis</keyword>
<comment type="catalytic activity">
    <reaction evidence="23 25">
        <text>L-homocysteine + L-serine = L,L-cystathionine + H2O</text>
        <dbReference type="Rhea" id="RHEA:10112"/>
        <dbReference type="ChEBI" id="CHEBI:15377"/>
        <dbReference type="ChEBI" id="CHEBI:33384"/>
        <dbReference type="ChEBI" id="CHEBI:58161"/>
        <dbReference type="ChEBI" id="CHEBI:58199"/>
        <dbReference type="EC" id="4.2.1.22"/>
    </reaction>
</comment>